<feature type="transmembrane region" description="Helical" evidence="7">
    <location>
        <begin position="168"/>
        <end position="189"/>
    </location>
</feature>
<dbReference type="InterPro" id="IPR001516">
    <property type="entry name" value="Proton_antipo_N"/>
</dbReference>
<gene>
    <name evidence="7" type="primary">dabB</name>
    <name evidence="11" type="ORF">ACFONP_00275</name>
</gene>
<feature type="transmembrane region" description="Helical" evidence="7">
    <location>
        <begin position="6"/>
        <end position="24"/>
    </location>
</feature>
<proteinExistence type="inferred from homology"/>
<accession>A0ABV7M7W3</accession>
<dbReference type="PRINTS" id="PR01434">
    <property type="entry name" value="NADHDHGNASE5"/>
</dbReference>
<keyword evidence="3 7" id="KW-1003">Cell membrane</keyword>
<protein>
    <recommendedName>
        <fullName evidence="7">Probable inorganic carbon transporter subunit DabB</fullName>
    </recommendedName>
</protein>
<evidence type="ECO:0000259" key="9">
    <source>
        <dbReference type="Pfam" id="PF00361"/>
    </source>
</evidence>
<evidence type="ECO:0000256" key="4">
    <source>
        <dbReference type="ARBA" id="ARBA00022692"/>
    </source>
</evidence>
<dbReference type="EMBL" id="JBHRVA010000001">
    <property type="protein sequence ID" value="MFC3301163.1"/>
    <property type="molecule type" value="Genomic_DNA"/>
</dbReference>
<feature type="transmembrane region" description="Helical" evidence="7">
    <location>
        <begin position="271"/>
        <end position="289"/>
    </location>
</feature>
<evidence type="ECO:0000256" key="3">
    <source>
        <dbReference type="ARBA" id="ARBA00022475"/>
    </source>
</evidence>
<keyword evidence="6 7" id="KW-0472">Membrane</keyword>
<reference evidence="12" key="1">
    <citation type="journal article" date="2019" name="Int. J. Syst. Evol. Microbiol.">
        <title>The Global Catalogue of Microorganisms (GCM) 10K type strain sequencing project: providing services to taxonomists for standard genome sequencing and annotation.</title>
        <authorList>
            <consortium name="The Broad Institute Genomics Platform"/>
            <consortium name="The Broad Institute Genome Sequencing Center for Infectious Disease"/>
            <person name="Wu L."/>
            <person name="Ma J."/>
        </authorList>
    </citation>
    <scope>NUCLEOTIDE SEQUENCE [LARGE SCALE GENOMIC DNA]</scope>
    <source>
        <strain evidence="12">KCTC 22245</strain>
    </source>
</reference>
<evidence type="ECO:0000256" key="1">
    <source>
        <dbReference type="ARBA" id="ARBA00004127"/>
    </source>
</evidence>
<comment type="caution">
    <text evidence="11">The sequence shown here is derived from an EMBL/GenBank/DDBJ whole genome shotgun (WGS) entry which is preliminary data.</text>
</comment>
<keyword evidence="2 7" id="KW-0813">Transport</keyword>
<feature type="transmembrane region" description="Helical" evidence="7">
    <location>
        <begin position="129"/>
        <end position="147"/>
    </location>
</feature>
<dbReference type="Pfam" id="PF00662">
    <property type="entry name" value="Proton_antipo_N"/>
    <property type="match status" value="1"/>
</dbReference>
<comment type="subcellular location">
    <subcellularLocation>
        <location evidence="7">Cell membrane</location>
        <topology evidence="7">Multi-pass membrane protein</topology>
    </subcellularLocation>
    <subcellularLocation>
        <location evidence="1">Endomembrane system</location>
        <topology evidence="1">Multi-pass membrane protein</topology>
    </subcellularLocation>
    <subcellularLocation>
        <location evidence="8">Membrane</location>
        <topology evidence="8">Multi-pass membrane protein</topology>
    </subcellularLocation>
</comment>
<feature type="transmembrane region" description="Helical" evidence="7">
    <location>
        <begin position="358"/>
        <end position="377"/>
    </location>
</feature>
<comment type="function">
    <text evidence="7">Part of an energy-coupled inorganic carbon pump.</text>
</comment>
<feature type="domain" description="NADH-Ubiquinone oxidoreductase (complex I) chain 5 N-terminal" evidence="10">
    <location>
        <begin position="71"/>
        <end position="107"/>
    </location>
</feature>
<organism evidence="11 12">
    <name type="scientific">Parvularcula lutaonensis</name>
    <dbReference type="NCBI Taxonomy" id="491923"/>
    <lineage>
        <taxon>Bacteria</taxon>
        <taxon>Pseudomonadati</taxon>
        <taxon>Pseudomonadota</taxon>
        <taxon>Alphaproteobacteria</taxon>
        <taxon>Parvularculales</taxon>
        <taxon>Parvularculaceae</taxon>
        <taxon>Parvularcula</taxon>
    </lineage>
</organism>
<dbReference type="PANTHER" id="PTHR42829">
    <property type="entry name" value="NADH-UBIQUINONE OXIDOREDUCTASE CHAIN 5"/>
    <property type="match status" value="1"/>
</dbReference>
<feature type="transmembrane region" description="Helical" evidence="7">
    <location>
        <begin position="239"/>
        <end position="259"/>
    </location>
</feature>
<evidence type="ECO:0000256" key="2">
    <source>
        <dbReference type="ARBA" id="ARBA00022448"/>
    </source>
</evidence>
<keyword evidence="4 7" id="KW-0812">Transmembrane</keyword>
<evidence type="ECO:0000313" key="11">
    <source>
        <dbReference type="EMBL" id="MFC3301163.1"/>
    </source>
</evidence>
<evidence type="ECO:0000313" key="12">
    <source>
        <dbReference type="Proteomes" id="UP001595607"/>
    </source>
</evidence>
<dbReference type="RefSeq" id="WP_189577189.1">
    <property type="nucleotide sequence ID" value="NZ_BMXU01000004.1"/>
</dbReference>
<feature type="transmembrane region" description="Helical" evidence="7">
    <location>
        <begin position="36"/>
        <end position="56"/>
    </location>
</feature>
<feature type="transmembrane region" description="Helical" evidence="7">
    <location>
        <begin position="301"/>
        <end position="322"/>
    </location>
</feature>
<feature type="domain" description="NADH:quinone oxidoreductase/Mrp antiporter transmembrane" evidence="9">
    <location>
        <begin position="125"/>
        <end position="344"/>
    </location>
</feature>
<feature type="transmembrane region" description="Helical" evidence="7">
    <location>
        <begin position="410"/>
        <end position="429"/>
    </location>
</feature>
<keyword evidence="12" id="KW-1185">Reference proteome</keyword>
<evidence type="ECO:0000256" key="6">
    <source>
        <dbReference type="ARBA" id="ARBA00023136"/>
    </source>
</evidence>
<dbReference type="PANTHER" id="PTHR42829:SF1">
    <property type="entry name" value="INORGANIC CARBON TRANSPORTER SUBUNIT DABB-RELATED"/>
    <property type="match status" value="1"/>
</dbReference>
<name>A0ABV7M7W3_9PROT</name>
<dbReference type="Pfam" id="PF00361">
    <property type="entry name" value="Proton_antipo_M"/>
    <property type="match status" value="1"/>
</dbReference>
<feature type="transmembrane region" description="Helical" evidence="7">
    <location>
        <begin position="449"/>
        <end position="468"/>
    </location>
</feature>
<comment type="subunit">
    <text evidence="7">Forms a complex with DabA.</text>
</comment>
<comment type="similarity">
    <text evidence="7">Belongs to the inorganic carbon transporter (TC 9.A.2) DabB family.</text>
</comment>
<keyword evidence="5 7" id="KW-1133">Transmembrane helix</keyword>
<dbReference type="InterPro" id="IPR001750">
    <property type="entry name" value="ND/Mrp_TM"/>
</dbReference>
<dbReference type="HAMAP" id="MF_00862">
    <property type="entry name" value="DabB"/>
    <property type="match status" value="1"/>
</dbReference>
<sequence>MNQAILELAPAFTGACFFLAALGIWRFGGSGRDARLAVAASIAALAGALLTGFAAFSGPPGGSTVLAGLYLADPLSAGLLLLVGVLALVILRFSINYLDGDPRRRLFLTRMSLALAAVATLVSTNHLTILVLAWIGASAALHSLLLFHRDRPRAIVAARKKMFFARLGDLWLLSGAALIALEFGSFRISTILSSASAAPDGSLITGIACFFLVGAAALKCAQFPSHGWLTEVMETPTPVSALLHAGIVNAGGFLLIRFADVLVLNPVAMNALVVIGGFSALFGTICMLTQTSVKVSLGYSTIAQMGFMLLQIGLGVFSAAALHLVAHSLYKAHAFLSSGRAVLAVASRQPSSPARPITVLFGLAAAGAVYAGIGAALDGTVAKTPAIMALGAIFMAGLSVYLIRSARGPGTFVVGLLISAAASLSYFLLQVGAAALLAGVVPAPREPGLFAGILMALVVASFVAVALFQSGAFSAAKRLNERAYVHLARGLYANALNDRAIGSLRLKRAA</sequence>
<dbReference type="InterPro" id="IPR046396">
    <property type="entry name" value="Transporter_DabB"/>
</dbReference>
<evidence type="ECO:0000256" key="8">
    <source>
        <dbReference type="RuleBase" id="RU000320"/>
    </source>
</evidence>
<evidence type="ECO:0000256" key="5">
    <source>
        <dbReference type="ARBA" id="ARBA00022989"/>
    </source>
</evidence>
<evidence type="ECO:0000259" key="10">
    <source>
        <dbReference type="Pfam" id="PF00662"/>
    </source>
</evidence>
<feature type="transmembrane region" description="Helical" evidence="7">
    <location>
        <begin position="107"/>
        <end position="123"/>
    </location>
</feature>
<feature type="transmembrane region" description="Helical" evidence="7">
    <location>
        <begin position="76"/>
        <end position="95"/>
    </location>
</feature>
<feature type="transmembrane region" description="Helical" evidence="7">
    <location>
        <begin position="383"/>
        <end position="403"/>
    </location>
</feature>
<evidence type="ECO:0000256" key="7">
    <source>
        <dbReference type="HAMAP-Rule" id="MF_00862"/>
    </source>
</evidence>
<dbReference type="InterPro" id="IPR003945">
    <property type="entry name" value="NU5C-like"/>
</dbReference>
<dbReference type="Proteomes" id="UP001595607">
    <property type="component" value="Unassembled WGS sequence"/>
</dbReference>